<dbReference type="HAMAP" id="MF_00347">
    <property type="entry name" value="Polyphosphate_kinase"/>
    <property type="match status" value="1"/>
</dbReference>
<dbReference type="Pfam" id="PF13089">
    <property type="entry name" value="PP_kinase_N"/>
    <property type="match status" value="1"/>
</dbReference>
<dbReference type="InterPro" id="IPR041108">
    <property type="entry name" value="PP_kinase_C_1"/>
</dbReference>
<accession>A0A1M3KWJ5</accession>
<dbReference type="InterPro" id="IPR003414">
    <property type="entry name" value="PP_kinase"/>
</dbReference>
<feature type="domain" description="Polyphosphate kinase N-terminal" evidence="9">
    <location>
        <begin position="23"/>
        <end position="128"/>
    </location>
</feature>
<dbReference type="NCBIfam" id="NF003918">
    <property type="entry name" value="PRK05443.1-2"/>
    <property type="match status" value="1"/>
</dbReference>
<feature type="binding site" evidence="6">
    <location>
        <position position="390"/>
    </location>
    <ligand>
        <name>Mg(2+)</name>
        <dbReference type="ChEBI" id="CHEBI:18420"/>
    </ligand>
</feature>
<dbReference type="Gene3D" id="3.30.1840.10">
    <property type="entry name" value="Polyphosphate kinase middle domain"/>
    <property type="match status" value="1"/>
</dbReference>
<feature type="domain" description="Polyphosphate kinase C-terminal" evidence="11">
    <location>
        <begin position="345"/>
        <end position="511"/>
    </location>
</feature>
<dbReference type="PIRSF" id="PIRSF015589">
    <property type="entry name" value="PP_kinase"/>
    <property type="match status" value="1"/>
</dbReference>
<dbReference type="PANTHER" id="PTHR30218:SF0">
    <property type="entry name" value="POLYPHOSPHATE KINASE"/>
    <property type="match status" value="1"/>
</dbReference>
<dbReference type="AlphaFoldDB" id="A0A1M3KWJ5"/>
<keyword evidence="1 6" id="KW-0597">Phosphoprotein</keyword>
<evidence type="ECO:0000313" key="12">
    <source>
        <dbReference type="EMBL" id="OJX56806.1"/>
    </source>
</evidence>
<dbReference type="GO" id="GO:0046872">
    <property type="term" value="F:metal ion binding"/>
    <property type="evidence" value="ECO:0007669"/>
    <property type="project" value="UniProtKB-KW"/>
</dbReference>
<comment type="PTM">
    <text evidence="6 7">An intermediate of this reaction is the autophosphorylated ppk in which a phosphate is covalently linked to a histidine residue through a N-P bond.</text>
</comment>
<evidence type="ECO:0000259" key="8">
    <source>
        <dbReference type="Pfam" id="PF02503"/>
    </source>
</evidence>
<dbReference type="NCBIfam" id="TIGR03705">
    <property type="entry name" value="poly_P_kin"/>
    <property type="match status" value="1"/>
</dbReference>
<keyword evidence="6" id="KW-0479">Metal-binding</keyword>
<comment type="catalytic activity">
    <reaction evidence="6 7">
        <text>[phosphate](n) + ATP = [phosphate](n+1) + ADP</text>
        <dbReference type="Rhea" id="RHEA:19573"/>
        <dbReference type="Rhea" id="RHEA-COMP:9859"/>
        <dbReference type="Rhea" id="RHEA-COMP:14280"/>
        <dbReference type="ChEBI" id="CHEBI:16838"/>
        <dbReference type="ChEBI" id="CHEBI:30616"/>
        <dbReference type="ChEBI" id="CHEBI:456216"/>
        <dbReference type="EC" id="2.7.4.1"/>
    </reaction>
</comment>
<dbReference type="NCBIfam" id="NF003917">
    <property type="entry name" value="PRK05443.1-1"/>
    <property type="match status" value="1"/>
</dbReference>
<dbReference type="GO" id="GO:0005524">
    <property type="term" value="F:ATP binding"/>
    <property type="evidence" value="ECO:0007669"/>
    <property type="project" value="UniProtKB-KW"/>
</dbReference>
<keyword evidence="5 6" id="KW-0067">ATP-binding</keyword>
<evidence type="ECO:0000259" key="9">
    <source>
        <dbReference type="Pfam" id="PF13089"/>
    </source>
</evidence>
<dbReference type="SUPFAM" id="SSF140356">
    <property type="entry name" value="PPK N-terminal domain-like"/>
    <property type="match status" value="1"/>
</dbReference>
<dbReference type="NCBIfam" id="NF003921">
    <property type="entry name" value="PRK05443.2-2"/>
    <property type="match status" value="1"/>
</dbReference>
<feature type="binding site" evidence="6">
    <location>
        <position position="483"/>
    </location>
    <ligand>
        <name>ATP</name>
        <dbReference type="ChEBI" id="CHEBI:30616"/>
    </ligand>
</feature>
<dbReference type="Pfam" id="PF02503">
    <property type="entry name" value="PP_kinase"/>
    <property type="match status" value="1"/>
</dbReference>
<evidence type="ECO:0000256" key="2">
    <source>
        <dbReference type="ARBA" id="ARBA00022679"/>
    </source>
</evidence>
<gene>
    <name evidence="6" type="primary">ppk</name>
    <name evidence="12" type="ORF">BGO89_09760</name>
</gene>
<evidence type="ECO:0000256" key="1">
    <source>
        <dbReference type="ARBA" id="ARBA00022553"/>
    </source>
</evidence>
<protein>
    <recommendedName>
        <fullName evidence="6 7">Polyphosphate kinase</fullName>
        <ecNumber evidence="6 7">2.7.4.1</ecNumber>
    </recommendedName>
    <alternativeName>
        <fullName evidence="6">ATP-polyphosphate phosphotransferase</fullName>
    </alternativeName>
    <alternativeName>
        <fullName evidence="6">Polyphosphoric acid kinase</fullName>
    </alternativeName>
</protein>
<evidence type="ECO:0000259" key="11">
    <source>
        <dbReference type="Pfam" id="PF17941"/>
    </source>
</evidence>
<dbReference type="GO" id="GO:0009358">
    <property type="term" value="C:polyphosphate kinase complex"/>
    <property type="evidence" value="ECO:0007669"/>
    <property type="project" value="InterPro"/>
</dbReference>
<reference evidence="12 13" key="1">
    <citation type="submission" date="2016-09" db="EMBL/GenBank/DDBJ databases">
        <title>Genome-resolved meta-omics ties microbial dynamics to process performance in biotechnology for thiocyanate degradation.</title>
        <authorList>
            <person name="Kantor R.S."/>
            <person name="Huddy R.J."/>
            <person name="Iyer R."/>
            <person name="Thomas B.C."/>
            <person name="Brown C.T."/>
            <person name="Anantharaman K."/>
            <person name="Tringe S."/>
            <person name="Hettich R.L."/>
            <person name="Harrison S.T."/>
            <person name="Banfield J.F."/>
        </authorList>
    </citation>
    <scope>NUCLEOTIDE SEQUENCE [LARGE SCALE GENOMIC DNA]</scope>
    <source>
        <strain evidence="12">59-99</strain>
    </source>
</reference>
<keyword evidence="4 6" id="KW-0418">Kinase</keyword>
<dbReference type="EMBL" id="MKVH01000024">
    <property type="protein sequence ID" value="OJX56806.1"/>
    <property type="molecule type" value="Genomic_DNA"/>
</dbReference>
<evidence type="ECO:0000256" key="3">
    <source>
        <dbReference type="ARBA" id="ARBA00022741"/>
    </source>
</evidence>
<comment type="similarity">
    <text evidence="6 7">Belongs to the polyphosphate kinase 1 (PPK1) family.</text>
</comment>
<feature type="domain" description="Polyphosphate kinase C-terminal" evidence="10">
    <location>
        <begin position="518"/>
        <end position="689"/>
    </location>
</feature>
<dbReference type="SMR" id="A0A1M3KWJ5"/>
<dbReference type="GO" id="GO:0006799">
    <property type="term" value="P:polyphosphate biosynthetic process"/>
    <property type="evidence" value="ECO:0007669"/>
    <property type="project" value="UniProtKB-UniRule"/>
</dbReference>
<dbReference type="InterPro" id="IPR024953">
    <property type="entry name" value="PP_kinase_middle"/>
</dbReference>
<dbReference type="Gene3D" id="3.30.870.10">
    <property type="entry name" value="Endonuclease Chain A"/>
    <property type="match status" value="2"/>
</dbReference>
<dbReference type="GO" id="GO:0008976">
    <property type="term" value="F:polyphosphate kinase activity"/>
    <property type="evidence" value="ECO:0007669"/>
    <property type="project" value="UniProtKB-UniRule"/>
</dbReference>
<comment type="function">
    <text evidence="6 7">Catalyzes the reversible transfer of the terminal phosphate of ATP to form a long-chain polyphosphate (polyP).</text>
</comment>
<keyword evidence="6" id="KW-0460">Magnesium</keyword>
<dbReference type="CDD" id="cd09168">
    <property type="entry name" value="PLDc_PaPPK1_C2_like"/>
    <property type="match status" value="1"/>
</dbReference>
<name>A0A1M3KWJ5_9BACT</name>
<keyword evidence="3 6" id="KW-0547">Nucleotide-binding</keyword>
<comment type="cofactor">
    <cofactor evidence="6">
        <name>Mg(2+)</name>
        <dbReference type="ChEBI" id="CHEBI:18420"/>
    </cofactor>
</comment>
<dbReference type="InterPro" id="IPR036830">
    <property type="entry name" value="PP_kinase_middle_dom_sf"/>
</dbReference>
<dbReference type="EC" id="2.7.4.1" evidence="6 7"/>
<feature type="binding site" evidence="6">
    <location>
        <position position="61"/>
    </location>
    <ligand>
        <name>ATP</name>
        <dbReference type="ChEBI" id="CHEBI:30616"/>
    </ligand>
</feature>
<dbReference type="Proteomes" id="UP000184233">
    <property type="component" value="Unassembled WGS sequence"/>
</dbReference>
<feature type="domain" description="Polyphosphate kinase middle" evidence="8">
    <location>
        <begin position="138"/>
        <end position="317"/>
    </location>
</feature>
<dbReference type="Pfam" id="PF17941">
    <property type="entry name" value="PP_kinase_C_1"/>
    <property type="match status" value="1"/>
</dbReference>
<dbReference type="STRING" id="1895771.BGO89_09760"/>
<dbReference type="SUPFAM" id="SSF56024">
    <property type="entry name" value="Phospholipase D/nuclease"/>
    <property type="match status" value="2"/>
</dbReference>
<evidence type="ECO:0000313" key="13">
    <source>
        <dbReference type="Proteomes" id="UP000184233"/>
    </source>
</evidence>
<dbReference type="Gene3D" id="1.20.58.310">
    <property type="entry name" value="Polyphosphate kinase N-terminal domain"/>
    <property type="match status" value="1"/>
</dbReference>
<sequence>MKTKASKRAKADPEIDLTDESLYLNRELSWLEFNRRVLEEAADTTHPLLERLKFLSIFGTNLDEFFMIRVAGLKEQIYSDVTELTEDGMTPSEQLKEIRSRLLPLCRKQAEMYRNDIFPGMVREGIVIHTFDELTAEEKTEFERDFVDNIMPVLTPLALDPGHPFPRLLNRSLNIAFVLFDDEDGQQEMKIAVLQLPSALPRLVKLPRAGGHHFIPLDEIIRAHAGILFPGLAFRESHVFRVTRDADVEIAEDEANDLITAVAEGIRQRRWGTDPVRLEVGPDMPRFLQTFLMKSLDLDPIDVYSTDLPLNLQEYLSLMTLDKRKLKDTPFTSRVLPEFNIEGANLFDTLKDGDLMVHHPFDSFTNSVVRFIKAGADDPQVLAIKITLYRAGGSSPVIDALKRAASNGKNVTAFVELKARFDEENNIQWARELEHAGVHVVYGVLGLKTHCKVCLIIRKEGKQVLTYAHVATGNYNLTTSRIYTDIGIFTARQEFERDFVHLFNMLTGYSKHRAWQHLGIAPVNLRDRFVELIRREAEHQRNGQRGHIIAKMNALIDPVIIRELYKASMAGVRIELIVRGVCALRPGLPGVSDHITVRSILDRFLEHSRIFYFHNGGKEEVFISSADWMTRNMERRVELLFPVYESKLRVRLRDVLKLYLADNVKARVLNSDGIYERVAAPTTEPLRVQRALMDSPKKR</sequence>
<dbReference type="PANTHER" id="PTHR30218">
    <property type="entry name" value="POLYPHOSPHATE KINASE"/>
    <property type="match status" value="1"/>
</dbReference>
<evidence type="ECO:0000259" key="10">
    <source>
        <dbReference type="Pfam" id="PF13090"/>
    </source>
</evidence>
<dbReference type="InterPro" id="IPR036832">
    <property type="entry name" value="PPK_N_dom_sf"/>
</dbReference>
<dbReference type="SUPFAM" id="SSF143724">
    <property type="entry name" value="PHP14-like"/>
    <property type="match status" value="1"/>
</dbReference>
<proteinExistence type="inferred from homology"/>
<dbReference type="Pfam" id="PF13090">
    <property type="entry name" value="PP_kinase_C"/>
    <property type="match status" value="1"/>
</dbReference>
<feature type="active site" description="Phosphohistidine intermediate" evidence="6">
    <location>
        <position position="450"/>
    </location>
</feature>
<dbReference type="InterPro" id="IPR025200">
    <property type="entry name" value="PPK_C_dom2"/>
</dbReference>
<organism evidence="12 13">
    <name type="scientific">Candidatus Kapaibacterium thiocyanatum</name>
    <dbReference type="NCBI Taxonomy" id="1895771"/>
    <lineage>
        <taxon>Bacteria</taxon>
        <taxon>Pseudomonadati</taxon>
        <taxon>Candidatus Kapaibacteriota</taxon>
        <taxon>Candidatus Kapaibacteriia</taxon>
        <taxon>Candidatus Kapaibacteriales</taxon>
        <taxon>Candidatus Kapaibacteriaceae</taxon>
        <taxon>Candidatus Kapaibacterium</taxon>
    </lineage>
</organism>
<dbReference type="InterPro" id="IPR025198">
    <property type="entry name" value="PPK_N_dom"/>
</dbReference>
<keyword evidence="2 6" id="KW-0808">Transferase</keyword>
<evidence type="ECO:0000256" key="7">
    <source>
        <dbReference type="RuleBase" id="RU003800"/>
    </source>
</evidence>
<evidence type="ECO:0000256" key="5">
    <source>
        <dbReference type="ARBA" id="ARBA00022840"/>
    </source>
</evidence>
<feature type="binding site" evidence="6">
    <location>
        <position position="579"/>
    </location>
    <ligand>
        <name>ATP</name>
        <dbReference type="ChEBI" id="CHEBI:30616"/>
    </ligand>
</feature>
<dbReference type="CDD" id="cd09165">
    <property type="entry name" value="PLDc_PaPPK1_C1_like"/>
    <property type="match status" value="1"/>
</dbReference>
<evidence type="ECO:0000256" key="6">
    <source>
        <dbReference type="HAMAP-Rule" id="MF_00347"/>
    </source>
</evidence>
<comment type="caution">
    <text evidence="12">The sequence shown here is derived from an EMBL/GenBank/DDBJ whole genome shotgun (WGS) entry which is preliminary data.</text>
</comment>
<feature type="binding site" evidence="6">
    <location>
        <position position="420"/>
    </location>
    <ligand>
        <name>Mg(2+)</name>
        <dbReference type="ChEBI" id="CHEBI:18420"/>
    </ligand>
</feature>
<evidence type="ECO:0000256" key="4">
    <source>
        <dbReference type="ARBA" id="ARBA00022777"/>
    </source>
</evidence>
<feature type="binding site" evidence="6">
    <location>
        <position position="607"/>
    </location>
    <ligand>
        <name>ATP</name>
        <dbReference type="ChEBI" id="CHEBI:30616"/>
    </ligand>
</feature>